<geneLocation type="plasmid" evidence="2">
    <name>pmppla107</name>
</geneLocation>
<proteinExistence type="predicted"/>
<accession>A0AAD0PX49</accession>
<keyword evidence="1" id="KW-0614">Plasmid</keyword>
<sequence>MLDRLIDVAYWTQGENPSRRSMEVSDLSMTAFPSLLECEGLLGSKTYQGIEIFKYLSDVCDYEGALTLARRLVDREPVDLGEDGLTWVAAALHMYSNRLQELCTLYKGEWGSSPDREFAIELHEITQQLRPYRDGVYAHPFDSGPVKTALYRVDLDFFDKLVGEGDLPKLVLRDVFSASRQGKHERQVEILNTLLSMNERNLLNEQDLTLAAPEFWEKLRSGIEHVSQDRRREVTLLAHRVGSDVFSINRMKDVKKNFLAKKFGPMILNQPWLALQVKNAGVDLSGKDMRDALKALEKASSLFERQWEGMVSNEQRVELKEILETLLSDISPDDFAKRKMPEAFVSVLSTLMHYKGWGQKVSDKKRDEILMSDLGL</sequence>
<evidence type="ECO:0000313" key="2">
    <source>
        <dbReference type="Proteomes" id="UP000006426"/>
    </source>
</evidence>
<name>A0AAD0PX49_PSEAV</name>
<reference evidence="1 2" key="1">
    <citation type="journal article" date="2011" name="PLoS Pathog.">
        <title>Dynamic evolution of pathogenicity revealed by sequencing and comparative genomics of 19 Pseudomonas syringae isolates.</title>
        <authorList>
            <person name="Baltrus D.A."/>
            <person name="Nishimura M.T."/>
            <person name="Romanchuk A."/>
            <person name="Chang J.H."/>
            <person name="Mukhtar M.S."/>
            <person name="Cherkis K."/>
            <person name="Roach J."/>
            <person name="Grant S.R."/>
            <person name="Jones C.D."/>
            <person name="Dangl J.L."/>
        </authorList>
    </citation>
    <scope>NUCLEOTIDE SEQUENCE [LARGE SCALE GENOMIC DNA]</scope>
    <source>
        <strain evidence="1 2">M301315</strain>
    </source>
</reference>
<evidence type="ECO:0000313" key="1">
    <source>
        <dbReference type="EMBL" id="AXH60362.1"/>
    </source>
</evidence>
<dbReference type="EMBL" id="CP031226">
    <property type="protein sequence ID" value="AXH60362.1"/>
    <property type="molecule type" value="Genomic_DNA"/>
</dbReference>
<dbReference type="AlphaFoldDB" id="A0AAD0PX49"/>
<dbReference type="Proteomes" id="UP000006426">
    <property type="component" value="Plasmid pmppla107"/>
</dbReference>
<protein>
    <submittedName>
        <fullName evidence="1">Uncharacterized protein</fullName>
    </submittedName>
</protein>
<gene>
    <name evidence="1" type="ORF">PLA107_034900</name>
</gene>
<organism evidence="1 2">
    <name type="scientific">Pseudomonas amygdali pv. lachrymans str. M301315</name>
    <dbReference type="NCBI Taxonomy" id="629260"/>
    <lineage>
        <taxon>Bacteria</taxon>
        <taxon>Pseudomonadati</taxon>
        <taxon>Pseudomonadota</taxon>
        <taxon>Gammaproteobacteria</taxon>
        <taxon>Pseudomonadales</taxon>
        <taxon>Pseudomonadaceae</taxon>
        <taxon>Pseudomonas</taxon>
        <taxon>Pseudomonas amygdali</taxon>
    </lineage>
</organism>